<keyword evidence="1" id="KW-0456">Lyase</keyword>
<dbReference type="EC" id="4.3.1.3" evidence="1"/>
<sequence length="77" mass="8957">MADELLTACQAIDIRRNLNTHGKGLAPVHEAIHKHVREKVDFYEIDREIWPDIAEVEKMVRSGELLDIVKEYVPDFE</sequence>
<dbReference type="InterPro" id="IPR008948">
    <property type="entry name" value="L-Aspartase-like"/>
</dbReference>
<organism evidence="1">
    <name type="scientific">bioreactor metagenome</name>
    <dbReference type="NCBI Taxonomy" id="1076179"/>
    <lineage>
        <taxon>unclassified sequences</taxon>
        <taxon>metagenomes</taxon>
        <taxon>ecological metagenomes</taxon>
    </lineage>
</organism>
<dbReference type="EMBL" id="VSSQ01016116">
    <property type="protein sequence ID" value="MPM57152.1"/>
    <property type="molecule type" value="Genomic_DNA"/>
</dbReference>
<protein>
    <submittedName>
        <fullName evidence="1">Histidine ammonia-lyase</fullName>
        <ecNumber evidence="1">4.3.1.3</ecNumber>
    </submittedName>
</protein>
<dbReference type="AlphaFoldDB" id="A0A645AV76"/>
<gene>
    <name evidence="1" type="primary">hutH_23</name>
    <name evidence="1" type="ORF">SDC9_103973</name>
</gene>
<dbReference type="SUPFAM" id="SSF48557">
    <property type="entry name" value="L-aspartase-like"/>
    <property type="match status" value="1"/>
</dbReference>
<proteinExistence type="predicted"/>
<accession>A0A645AV76</accession>
<dbReference type="GO" id="GO:0004397">
    <property type="term" value="F:histidine ammonia-lyase activity"/>
    <property type="evidence" value="ECO:0007669"/>
    <property type="project" value="UniProtKB-EC"/>
</dbReference>
<name>A0A645AV76_9ZZZZ</name>
<dbReference type="Gene3D" id="1.20.200.10">
    <property type="entry name" value="Fumarase/aspartase (Central domain)"/>
    <property type="match status" value="1"/>
</dbReference>
<evidence type="ECO:0000313" key="1">
    <source>
        <dbReference type="EMBL" id="MPM57152.1"/>
    </source>
</evidence>
<reference evidence="1" key="1">
    <citation type="submission" date="2019-08" db="EMBL/GenBank/DDBJ databases">
        <authorList>
            <person name="Kucharzyk K."/>
            <person name="Murdoch R.W."/>
            <person name="Higgins S."/>
            <person name="Loffler F."/>
        </authorList>
    </citation>
    <scope>NUCLEOTIDE SEQUENCE</scope>
</reference>
<comment type="caution">
    <text evidence="1">The sequence shown here is derived from an EMBL/GenBank/DDBJ whole genome shotgun (WGS) entry which is preliminary data.</text>
</comment>